<dbReference type="OrthoDB" id="7057833at2"/>
<dbReference type="Proteomes" id="UP000270616">
    <property type="component" value="Unassembled WGS sequence"/>
</dbReference>
<evidence type="ECO:0000259" key="1">
    <source>
        <dbReference type="PROSITE" id="PS51186"/>
    </source>
</evidence>
<proteinExistence type="predicted"/>
<organism evidence="2 3">
    <name type="scientific">Kocuria soli</name>
    <dbReference type="NCBI Taxonomy" id="2485125"/>
    <lineage>
        <taxon>Bacteria</taxon>
        <taxon>Bacillati</taxon>
        <taxon>Actinomycetota</taxon>
        <taxon>Actinomycetes</taxon>
        <taxon>Micrococcales</taxon>
        <taxon>Micrococcaceae</taxon>
        <taxon>Kocuria</taxon>
    </lineage>
</organism>
<sequence length="200" mass="21750">MTPAAPADLDELSKLMAMAFQSDPPMQAAMGTTDPAVMVERGPWLFRGLLNGGAIQAGTVDTIREGQQIIGAAAWYAPGHHGPTIPGLVTHARDFHRALGTGGMVRALKIEAEMAKYRPTTPHWYLHAIGVHPDARGQGVGAVLLDHRLNQADRAGQPAYLESSTARSGNLYRRHGFQPMRRIQLNERAAPYSMWRPAAQ</sequence>
<accession>A0A3N3ZMH5</accession>
<dbReference type="InterPro" id="IPR052523">
    <property type="entry name" value="Trichothecene_AcTrans"/>
</dbReference>
<reference evidence="2 3" key="1">
    <citation type="submission" date="2018-10" db="EMBL/GenBank/DDBJ databases">
        <title>Kocuria sp. M5W7-7, whole genome shotgun sequence.</title>
        <authorList>
            <person name="Tuo L."/>
        </authorList>
    </citation>
    <scope>NUCLEOTIDE SEQUENCE [LARGE SCALE GENOMIC DNA]</scope>
    <source>
        <strain evidence="2 3">M5W7-7</strain>
    </source>
</reference>
<comment type="caution">
    <text evidence="2">The sequence shown here is derived from an EMBL/GenBank/DDBJ whole genome shotgun (WGS) entry which is preliminary data.</text>
</comment>
<name>A0A3N3ZMH5_9MICC</name>
<dbReference type="AlphaFoldDB" id="A0A3N3ZMH5"/>
<keyword evidence="2" id="KW-0808">Transferase</keyword>
<dbReference type="PANTHER" id="PTHR42791">
    <property type="entry name" value="GNAT FAMILY ACETYLTRANSFERASE"/>
    <property type="match status" value="1"/>
</dbReference>
<evidence type="ECO:0000313" key="2">
    <source>
        <dbReference type="EMBL" id="ROZ61872.1"/>
    </source>
</evidence>
<feature type="domain" description="N-acetyltransferase" evidence="1">
    <location>
        <begin position="1"/>
        <end position="199"/>
    </location>
</feature>
<dbReference type="EMBL" id="RKMF01000017">
    <property type="protein sequence ID" value="ROZ61872.1"/>
    <property type="molecule type" value="Genomic_DNA"/>
</dbReference>
<dbReference type="Gene3D" id="3.40.630.30">
    <property type="match status" value="1"/>
</dbReference>
<dbReference type="SUPFAM" id="SSF55729">
    <property type="entry name" value="Acyl-CoA N-acyltransferases (Nat)"/>
    <property type="match status" value="1"/>
</dbReference>
<dbReference type="PROSITE" id="PS51186">
    <property type="entry name" value="GNAT"/>
    <property type="match status" value="1"/>
</dbReference>
<dbReference type="CDD" id="cd04301">
    <property type="entry name" value="NAT_SF"/>
    <property type="match status" value="1"/>
</dbReference>
<evidence type="ECO:0000313" key="3">
    <source>
        <dbReference type="Proteomes" id="UP000270616"/>
    </source>
</evidence>
<dbReference type="InterPro" id="IPR000182">
    <property type="entry name" value="GNAT_dom"/>
</dbReference>
<dbReference type="InterPro" id="IPR016181">
    <property type="entry name" value="Acyl_CoA_acyltransferase"/>
</dbReference>
<dbReference type="RefSeq" id="WP_123826513.1">
    <property type="nucleotide sequence ID" value="NZ_RKMF01000017.1"/>
</dbReference>
<gene>
    <name evidence="2" type="ORF">EDL96_12255</name>
</gene>
<keyword evidence="3" id="KW-1185">Reference proteome</keyword>
<dbReference type="PANTHER" id="PTHR42791:SF1">
    <property type="entry name" value="N-ACETYLTRANSFERASE DOMAIN-CONTAINING PROTEIN"/>
    <property type="match status" value="1"/>
</dbReference>
<dbReference type="GO" id="GO:0016747">
    <property type="term" value="F:acyltransferase activity, transferring groups other than amino-acyl groups"/>
    <property type="evidence" value="ECO:0007669"/>
    <property type="project" value="InterPro"/>
</dbReference>
<dbReference type="Pfam" id="PF13508">
    <property type="entry name" value="Acetyltransf_7"/>
    <property type="match status" value="1"/>
</dbReference>
<protein>
    <submittedName>
        <fullName evidence="2">N-acetyltransferase</fullName>
    </submittedName>
</protein>